<evidence type="ECO:0000256" key="3">
    <source>
        <dbReference type="ARBA" id="ARBA00022801"/>
    </source>
</evidence>
<name>A0A381YX07_9ZZZZ</name>
<dbReference type="InterPro" id="IPR050738">
    <property type="entry name" value="Sulfatase"/>
</dbReference>
<organism evidence="6">
    <name type="scientific">marine metagenome</name>
    <dbReference type="NCBI Taxonomy" id="408172"/>
    <lineage>
        <taxon>unclassified sequences</taxon>
        <taxon>metagenomes</taxon>
        <taxon>ecological metagenomes</taxon>
    </lineage>
</organism>
<keyword evidence="2" id="KW-0479">Metal-binding</keyword>
<gene>
    <name evidence="6" type="ORF">METZ01_LOCUS133967</name>
</gene>
<feature type="non-terminal residue" evidence="6">
    <location>
        <position position="1"/>
    </location>
</feature>
<dbReference type="InterPro" id="IPR024607">
    <property type="entry name" value="Sulfatase_CS"/>
</dbReference>
<dbReference type="EMBL" id="UINC01019185">
    <property type="protein sequence ID" value="SVA81113.1"/>
    <property type="molecule type" value="Genomic_DNA"/>
</dbReference>
<accession>A0A381YX07</accession>
<keyword evidence="3" id="KW-0378">Hydrolase</keyword>
<reference evidence="6" key="1">
    <citation type="submission" date="2018-05" db="EMBL/GenBank/DDBJ databases">
        <authorList>
            <person name="Lanie J.A."/>
            <person name="Ng W.-L."/>
            <person name="Kazmierczak K.M."/>
            <person name="Andrzejewski T.M."/>
            <person name="Davidsen T.M."/>
            <person name="Wayne K.J."/>
            <person name="Tettelin H."/>
            <person name="Glass J.I."/>
            <person name="Rusch D."/>
            <person name="Podicherti R."/>
            <person name="Tsui H.-C.T."/>
            <person name="Winkler M.E."/>
        </authorList>
    </citation>
    <scope>NUCLEOTIDE SEQUENCE</scope>
</reference>
<dbReference type="GO" id="GO:0004065">
    <property type="term" value="F:arylsulfatase activity"/>
    <property type="evidence" value="ECO:0007669"/>
    <property type="project" value="TreeGrafter"/>
</dbReference>
<evidence type="ECO:0000259" key="5">
    <source>
        <dbReference type="Pfam" id="PF00884"/>
    </source>
</evidence>
<sequence length="203" mass="22053">VKRIPDELFRTVLRDIGYPRTSYNLGPSVGTSLMPTWTFRERVTVGVSVLLMVTGCSAVPDEPAAVGERPPNVVILFADDLGYGDLGIYGHPTIRTPNLDQMAAEGQKWTNFYVGAPVCSPSRAALLTGRLPVRSGMYGTRERTRVLFPDTPSGISADETTLAEALGARGYATGIFGKWHLGHLPAYLPMAHGFDQWLGLPYS</sequence>
<dbReference type="Pfam" id="PF00884">
    <property type="entry name" value="Sulfatase"/>
    <property type="match status" value="1"/>
</dbReference>
<dbReference type="InterPro" id="IPR000917">
    <property type="entry name" value="Sulfatase_N"/>
</dbReference>
<feature type="domain" description="Sulfatase N-terminal" evidence="5">
    <location>
        <begin position="71"/>
        <end position="200"/>
    </location>
</feature>
<dbReference type="PANTHER" id="PTHR42693">
    <property type="entry name" value="ARYLSULFATASE FAMILY MEMBER"/>
    <property type="match status" value="1"/>
</dbReference>
<evidence type="ECO:0000256" key="1">
    <source>
        <dbReference type="ARBA" id="ARBA00008779"/>
    </source>
</evidence>
<evidence type="ECO:0000313" key="6">
    <source>
        <dbReference type="EMBL" id="SVA81113.1"/>
    </source>
</evidence>
<dbReference type="GO" id="GO:0046872">
    <property type="term" value="F:metal ion binding"/>
    <property type="evidence" value="ECO:0007669"/>
    <property type="project" value="UniProtKB-KW"/>
</dbReference>
<dbReference type="InterPro" id="IPR017850">
    <property type="entry name" value="Alkaline_phosphatase_core_sf"/>
</dbReference>
<proteinExistence type="inferred from homology"/>
<dbReference type="PANTHER" id="PTHR42693:SF11">
    <property type="entry name" value="ARYLSULFATASE A"/>
    <property type="match status" value="1"/>
</dbReference>
<dbReference type="Gene3D" id="3.40.720.10">
    <property type="entry name" value="Alkaline Phosphatase, subunit A"/>
    <property type="match status" value="1"/>
</dbReference>
<feature type="non-terminal residue" evidence="6">
    <location>
        <position position="203"/>
    </location>
</feature>
<comment type="similarity">
    <text evidence="1">Belongs to the sulfatase family.</text>
</comment>
<dbReference type="PROSITE" id="PS00523">
    <property type="entry name" value="SULFATASE_1"/>
    <property type="match status" value="1"/>
</dbReference>
<keyword evidence="4" id="KW-0106">Calcium</keyword>
<dbReference type="SUPFAM" id="SSF53649">
    <property type="entry name" value="Alkaline phosphatase-like"/>
    <property type="match status" value="1"/>
</dbReference>
<evidence type="ECO:0000256" key="4">
    <source>
        <dbReference type="ARBA" id="ARBA00022837"/>
    </source>
</evidence>
<dbReference type="AlphaFoldDB" id="A0A381YX07"/>
<protein>
    <recommendedName>
        <fullName evidence="5">Sulfatase N-terminal domain-containing protein</fullName>
    </recommendedName>
</protein>
<evidence type="ECO:0000256" key="2">
    <source>
        <dbReference type="ARBA" id="ARBA00022723"/>
    </source>
</evidence>